<reference evidence="15 16" key="1">
    <citation type="submission" date="2022-05" db="EMBL/GenBank/DDBJ databases">
        <title>A multi-omics perspective on studying reproductive biology in Daphnia sinensis.</title>
        <authorList>
            <person name="Jia J."/>
        </authorList>
    </citation>
    <scope>NUCLEOTIDE SEQUENCE [LARGE SCALE GENOMIC DNA]</scope>
    <source>
        <strain evidence="15 16">WSL</strain>
    </source>
</reference>
<dbReference type="SUPFAM" id="SSF51735">
    <property type="entry name" value="NAD(P)-binding Rossmann-fold domains"/>
    <property type="match status" value="1"/>
</dbReference>
<dbReference type="GO" id="GO:0000105">
    <property type="term" value="P:L-histidine biosynthetic process"/>
    <property type="evidence" value="ECO:0007669"/>
    <property type="project" value="UniProtKB-KW"/>
</dbReference>
<dbReference type="InterPro" id="IPR020631">
    <property type="entry name" value="THF_DH/CycHdrlase_NAD-bd_dom"/>
</dbReference>
<name>A0AAD5LEC4_9CRUS</name>
<dbReference type="GO" id="GO:0035999">
    <property type="term" value="P:tetrahydrofolate interconversion"/>
    <property type="evidence" value="ECO:0007669"/>
    <property type="project" value="TreeGrafter"/>
</dbReference>
<evidence type="ECO:0000256" key="1">
    <source>
        <dbReference type="ARBA" id="ARBA00004777"/>
    </source>
</evidence>
<dbReference type="InterPro" id="IPR000672">
    <property type="entry name" value="THF_DH/CycHdrlase"/>
</dbReference>
<gene>
    <name evidence="15" type="ORF">GHT06_018702</name>
</gene>
<dbReference type="Gene3D" id="3.40.50.10860">
    <property type="entry name" value="Leucine Dehydrogenase, chain A, domain 1"/>
    <property type="match status" value="1"/>
</dbReference>
<evidence type="ECO:0000256" key="2">
    <source>
        <dbReference type="ARBA" id="ARBA00011738"/>
    </source>
</evidence>
<dbReference type="InterPro" id="IPR046346">
    <property type="entry name" value="Aminoacid_DH-like_N_sf"/>
</dbReference>
<dbReference type="InterPro" id="IPR020867">
    <property type="entry name" value="THF_DH/CycHdrlase_CS"/>
</dbReference>
<keyword evidence="5" id="KW-0658">Purine biosynthesis</keyword>
<dbReference type="FunFam" id="3.40.50.10860:FF:000005">
    <property type="entry name" value="C-1-tetrahydrofolate synthase, cytoplasmic, putative"/>
    <property type="match status" value="1"/>
</dbReference>
<dbReference type="SUPFAM" id="SSF53223">
    <property type="entry name" value="Aminoacid dehydrogenase-like, N-terminal domain"/>
    <property type="match status" value="1"/>
</dbReference>
<evidence type="ECO:0000256" key="8">
    <source>
        <dbReference type="ARBA" id="ARBA00023002"/>
    </source>
</evidence>
<dbReference type="PRINTS" id="PR00085">
    <property type="entry name" value="THFDHDRGNASE"/>
</dbReference>
<dbReference type="PROSITE" id="PS00767">
    <property type="entry name" value="THF_DHG_CYH_2"/>
    <property type="match status" value="1"/>
</dbReference>
<comment type="pathway">
    <text evidence="1">One-carbon metabolism; tetrahydrofolate interconversion.</text>
</comment>
<evidence type="ECO:0000256" key="7">
    <source>
        <dbReference type="ARBA" id="ARBA00022857"/>
    </source>
</evidence>
<evidence type="ECO:0000256" key="4">
    <source>
        <dbReference type="ARBA" id="ARBA00022605"/>
    </source>
</evidence>
<evidence type="ECO:0000256" key="11">
    <source>
        <dbReference type="ARBA" id="ARBA00023268"/>
    </source>
</evidence>
<dbReference type="CDD" id="cd01080">
    <property type="entry name" value="NAD_bind_m-THF_DH_Cyclohyd"/>
    <property type="match status" value="1"/>
</dbReference>
<keyword evidence="11" id="KW-0511">Multifunctional enzyme</keyword>
<evidence type="ECO:0000259" key="13">
    <source>
        <dbReference type="Pfam" id="PF00763"/>
    </source>
</evidence>
<keyword evidence="4" id="KW-0028">Amino-acid biosynthesis</keyword>
<evidence type="ECO:0000313" key="15">
    <source>
        <dbReference type="EMBL" id="KAI9556128.1"/>
    </source>
</evidence>
<evidence type="ECO:0000313" key="16">
    <source>
        <dbReference type="Proteomes" id="UP000820818"/>
    </source>
</evidence>
<evidence type="ECO:0000259" key="14">
    <source>
        <dbReference type="Pfam" id="PF02882"/>
    </source>
</evidence>
<keyword evidence="9" id="KW-0368">Histidine biosynthesis</keyword>
<evidence type="ECO:0000256" key="9">
    <source>
        <dbReference type="ARBA" id="ARBA00023102"/>
    </source>
</evidence>
<keyword evidence="6" id="KW-0378">Hydrolase</keyword>
<dbReference type="GO" id="GO:0009086">
    <property type="term" value="P:methionine biosynthetic process"/>
    <property type="evidence" value="ECO:0007669"/>
    <property type="project" value="UniProtKB-KW"/>
</dbReference>
<evidence type="ECO:0000256" key="6">
    <source>
        <dbReference type="ARBA" id="ARBA00022801"/>
    </source>
</evidence>
<evidence type="ECO:0000256" key="3">
    <source>
        <dbReference type="ARBA" id="ARBA00022563"/>
    </source>
</evidence>
<feature type="domain" description="Tetrahydrofolate dehydrogenase/cyclohydrolase NAD(P)-binding" evidence="14">
    <location>
        <begin position="188"/>
        <end position="354"/>
    </location>
</feature>
<evidence type="ECO:0000256" key="5">
    <source>
        <dbReference type="ARBA" id="ARBA00022755"/>
    </source>
</evidence>
<dbReference type="Proteomes" id="UP000820818">
    <property type="component" value="Linkage Group LG7"/>
</dbReference>
<keyword evidence="7" id="KW-0521">NADP</keyword>
<keyword evidence="10" id="KW-0486">Methionine biosynthesis</keyword>
<protein>
    <recommendedName>
        <fullName evidence="17">Methenyltetrahydrofolate cyclohydrolase</fullName>
    </recommendedName>
</protein>
<dbReference type="GO" id="GO:0004477">
    <property type="term" value="F:methenyltetrahydrofolate cyclohydrolase activity"/>
    <property type="evidence" value="ECO:0007669"/>
    <property type="project" value="UniProtKB-EC"/>
</dbReference>
<keyword evidence="16" id="KW-1185">Reference proteome</keyword>
<dbReference type="AlphaFoldDB" id="A0AAD5LEC4"/>
<dbReference type="EMBL" id="WJBH02000007">
    <property type="protein sequence ID" value="KAI9556128.1"/>
    <property type="molecule type" value="Genomic_DNA"/>
</dbReference>
<evidence type="ECO:0008006" key="17">
    <source>
        <dbReference type="Google" id="ProtNLM"/>
    </source>
</evidence>
<dbReference type="PANTHER" id="PTHR48099:SF5">
    <property type="entry name" value="C-1-TETRAHYDROFOLATE SYNTHASE, CYTOPLASMIC"/>
    <property type="match status" value="1"/>
</dbReference>
<comment type="catalytic activity">
    <reaction evidence="12">
        <text>(6R)-5,10-methenyltetrahydrofolate + H2O = (6R)-10-formyltetrahydrofolate + H(+)</text>
        <dbReference type="Rhea" id="RHEA:23700"/>
        <dbReference type="ChEBI" id="CHEBI:15377"/>
        <dbReference type="ChEBI" id="CHEBI:15378"/>
        <dbReference type="ChEBI" id="CHEBI:57455"/>
        <dbReference type="ChEBI" id="CHEBI:195366"/>
        <dbReference type="EC" id="3.5.4.9"/>
    </reaction>
</comment>
<dbReference type="HAMAP" id="MF_01576">
    <property type="entry name" value="THF_DHG_CYH"/>
    <property type="match status" value="1"/>
</dbReference>
<comment type="caution">
    <text evidence="15">The sequence shown here is derived from an EMBL/GenBank/DDBJ whole genome shotgun (WGS) entry which is preliminary data.</text>
</comment>
<evidence type="ECO:0000256" key="10">
    <source>
        <dbReference type="ARBA" id="ARBA00023167"/>
    </source>
</evidence>
<comment type="subunit">
    <text evidence="2">Homodimer.</text>
</comment>
<dbReference type="FunFam" id="3.40.50.720:FF:000094">
    <property type="entry name" value="Bifunctional protein FolD"/>
    <property type="match status" value="1"/>
</dbReference>
<dbReference type="PROSITE" id="PS00766">
    <property type="entry name" value="THF_DHG_CYH_1"/>
    <property type="match status" value="1"/>
</dbReference>
<dbReference type="InterPro" id="IPR020630">
    <property type="entry name" value="THF_DH/CycHdrlase_cat_dom"/>
</dbReference>
<dbReference type="GO" id="GO:0004488">
    <property type="term" value="F:methylenetetrahydrofolate dehydrogenase (NADP+) activity"/>
    <property type="evidence" value="ECO:0007669"/>
    <property type="project" value="InterPro"/>
</dbReference>
<feature type="domain" description="Tetrahydrofolate dehydrogenase/cyclohydrolase catalytic" evidence="13">
    <location>
        <begin position="49"/>
        <end position="167"/>
    </location>
</feature>
<dbReference type="Pfam" id="PF02882">
    <property type="entry name" value="THF_DHG_CYH_C"/>
    <property type="match status" value="1"/>
</dbReference>
<dbReference type="InterPro" id="IPR036291">
    <property type="entry name" value="NAD(P)-bd_dom_sf"/>
</dbReference>
<dbReference type="GO" id="GO:0006164">
    <property type="term" value="P:purine nucleotide biosynthetic process"/>
    <property type="evidence" value="ECO:0007669"/>
    <property type="project" value="UniProtKB-KW"/>
</dbReference>
<keyword evidence="8" id="KW-0560">Oxidoreductase</keyword>
<dbReference type="GO" id="GO:0005829">
    <property type="term" value="C:cytosol"/>
    <property type="evidence" value="ECO:0007669"/>
    <property type="project" value="TreeGrafter"/>
</dbReference>
<dbReference type="PANTHER" id="PTHR48099">
    <property type="entry name" value="C-1-TETRAHYDROFOLATE SYNTHASE, CYTOPLASMIC-RELATED"/>
    <property type="match status" value="1"/>
</dbReference>
<keyword evidence="3" id="KW-0554">One-carbon metabolism</keyword>
<organism evidence="15 16">
    <name type="scientific">Daphnia sinensis</name>
    <dbReference type="NCBI Taxonomy" id="1820382"/>
    <lineage>
        <taxon>Eukaryota</taxon>
        <taxon>Metazoa</taxon>
        <taxon>Ecdysozoa</taxon>
        <taxon>Arthropoda</taxon>
        <taxon>Crustacea</taxon>
        <taxon>Branchiopoda</taxon>
        <taxon>Diplostraca</taxon>
        <taxon>Cladocera</taxon>
        <taxon>Anomopoda</taxon>
        <taxon>Daphniidae</taxon>
        <taxon>Daphnia</taxon>
        <taxon>Daphnia similis group</taxon>
    </lineage>
</organism>
<dbReference type="Gene3D" id="3.40.50.720">
    <property type="entry name" value="NAD(P)-binding Rossmann-like Domain"/>
    <property type="match status" value="1"/>
</dbReference>
<accession>A0AAD5LEC4</accession>
<evidence type="ECO:0000256" key="12">
    <source>
        <dbReference type="ARBA" id="ARBA00036357"/>
    </source>
</evidence>
<dbReference type="Pfam" id="PF00763">
    <property type="entry name" value="THF_DHG_CYH"/>
    <property type="match status" value="1"/>
</dbReference>
<proteinExistence type="inferred from homology"/>
<sequence length="368" mass="39839">MLSCCQSRVLVGYAERRLRCYYKQIIHGNKFSSQSSASLVETKEYGKLLSGSDIAKEILLTLSQEVNKLKVQHSGLTPQLAIVQVGAREDSNVYVKMKLKAAKTIGIIAKHIVLPSSTNEIELLGILSHLNLDPHVHGVIVQMPLDCVNSINSSLITDTVFPNKDVDGLNSRNQGKVAVGDLATGFLPCTPSGCLELVKRSGTQIEGSHTVIIGRSRIVGTPVSELFKWHNATVTTCHSKTKNLDEIVANADILVVAIGQPNLIKGEWVKKGAVVIDCGITSIPGNTIFPVLLVSWLTEIHPSDATRKSGSRLVGDVDFEQARMRASWITPVPGGVGPMTVAMLMKNIVMAAVKATRTLDENSVRRAY</sequence>